<gene>
    <name evidence="2" type="ORF">WBA_LOCUS11252</name>
    <name evidence="1" type="ORF">WUBG_07343</name>
</gene>
<name>J9EHV2_WUCBA</name>
<reference evidence="2 4" key="3">
    <citation type="submission" date="2018-11" db="EMBL/GenBank/DDBJ databases">
        <authorList>
            <consortium name="Pathogen Informatics"/>
        </authorList>
    </citation>
    <scope>NUCLEOTIDE SEQUENCE [LARGE SCALE GENOMIC DNA]</scope>
</reference>
<proteinExistence type="predicted"/>
<protein>
    <submittedName>
        <fullName evidence="1">Uncharacterized protein</fullName>
    </submittedName>
</protein>
<dbReference type="Proteomes" id="UP000270924">
    <property type="component" value="Unassembled WGS sequence"/>
</dbReference>
<evidence type="ECO:0000313" key="4">
    <source>
        <dbReference type="Proteomes" id="UP000270924"/>
    </source>
</evidence>
<dbReference type="EMBL" id="ADBV01003402">
    <property type="protein sequence ID" value="EJW81748.1"/>
    <property type="molecule type" value="Genomic_DNA"/>
</dbReference>
<dbReference type="InParanoid" id="J9EHV2"/>
<dbReference type="OrthoDB" id="9975373at2759"/>
<reference evidence="1" key="2">
    <citation type="submission" date="2012-08" db="EMBL/GenBank/DDBJ databases">
        <title>The Genome Sequence of Wuchereria bancrofti.</title>
        <authorList>
            <consortium name="The Broad Institute Genome Sequencing Platform"/>
            <consortium name="Broad Institute Genome Sequencing Center for Infectious Disease"/>
            <person name="Nutman T.B."/>
            <person name="Fink D.L."/>
            <person name="Russ C."/>
            <person name="Young S."/>
            <person name="Zeng Q."/>
            <person name="Koehrsen M."/>
            <person name="Alvarado L."/>
            <person name="Berlin A."/>
            <person name="Borenstein D."/>
            <person name="Chapman S.B."/>
            <person name="Chen Z."/>
            <person name="Engels R."/>
            <person name="Freedman E."/>
            <person name="Gellesch M."/>
            <person name="Goldberg J."/>
            <person name="Griggs A."/>
            <person name="Gujja S."/>
            <person name="Heilman E.R."/>
            <person name="Heiman D."/>
            <person name="Hepburn T."/>
            <person name="Howarth C."/>
            <person name="Jen D."/>
            <person name="Larson L."/>
            <person name="Lewis B."/>
            <person name="Mehta T."/>
            <person name="Park D."/>
            <person name="Pearson M."/>
            <person name="Richards J."/>
            <person name="Roberts A."/>
            <person name="Saif S."/>
            <person name="Shea T."/>
            <person name="Shenoy N."/>
            <person name="Sisk P."/>
            <person name="Stolte C."/>
            <person name="Sykes S."/>
            <person name="Walk T."/>
            <person name="White J."/>
            <person name="Yandava C."/>
            <person name="Haas B."/>
            <person name="Henn M.R."/>
            <person name="Nusbaum C."/>
            <person name="Birren B."/>
        </authorList>
    </citation>
    <scope>NUCLEOTIDE SEQUENCE</scope>
</reference>
<accession>J9EHV2</accession>
<dbReference type="Proteomes" id="UP000004810">
    <property type="component" value="Unassembled WGS sequence"/>
</dbReference>
<keyword evidence="4" id="KW-1185">Reference proteome</keyword>
<sequence length="100" mass="12029">MEMAERCCNSRVEFRRSENICLKSLQDLAFQRNKLIVWNLTMCIGERLPGGYDKDRSIECKMIKHGRLLCNKTRITQQAFQNEKEYFLEEYRTSFRQLLL</sequence>
<evidence type="ECO:0000313" key="3">
    <source>
        <dbReference type="Proteomes" id="UP000004810"/>
    </source>
</evidence>
<dbReference type="AlphaFoldDB" id="J9EHV2"/>
<reference evidence="3" key="1">
    <citation type="submission" date="2012-08" db="EMBL/GenBank/DDBJ databases">
        <title>The Genome Sequence of Wuchereria bancrofti.</title>
        <authorList>
            <person name="Nutman T.B."/>
            <person name="Fink D.L."/>
            <person name="Russ C."/>
            <person name="Young S."/>
            <person name="Zeng Q."/>
            <person name="Koehrsen M."/>
            <person name="Alvarado L."/>
            <person name="Berlin A."/>
            <person name="Chapman S.B."/>
            <person name="Chen Z."/>
            <person name="Freedman E."/>
            <person name="Gellesch M."/>
            <person name="Goldberg J."/>
            <person name="Griggs A."/>
            <person name="Gujja S."/>
            <person name="Heilman E.R."/>
            <person name="Heiman D."/>
            <person name="Hepburn T."/>
            <person name="Howarth C."/>
            <person name="Jen D."/>
            <person name="Larson L."/>
            <person name="Lewis B."/>
            <person name="Mehta T."/>
            <person name="Park D."/>
            <person name="Pearson M."/>
            <person name="Roberts A."/>
            <person name="Saif S."/>
            <person name="Shea T."/>
            <person name="Shenoy N."/>
            <person name="Sisk P."/>
            <person name="Stolte C."/>
            <person name="Sykes S."/>
            <person name="Walk T."/>
            <person name="White J."/>
            <person name="Yandava C."/>
            <person name="Haas B."/>
            <person name="Henn M.R."/>
            <person name="Nusbaum C."/>
            <person name="Birren B."/>
        </authorList>
    </citation>
    <scope>NUCLEOTIDE SEQUENCE [LARGE SCALE GENOMIC DNA]</scope>
    <source>
        <strain evidence="3">NA</strain>
    </source>
</reference>
<dbReference type="EMBL" id="UYWW01012304">
    <property type="protein sequence ID" value="VDM20413.1"/>
    <property type="molecule type" value="Genomic_DNA"/>
</dbReference>
<evidence type="ECO:0000313" key="2">
    <source>
        <dbReference type="EMBL" id="VDM20413.1"/>
    </source>
</evidence>
<organism evidence="1 3">
    <name type="scientific">Wuchereria bancrofti</name>
    <dbReference type="NCBI Taxonomy" id="6293"/>
    <lineage>
        <taxon>Eukaryota</taxon>
        <taxon>Metazoa</taxon>
        <taxon>Ecdysozoa</taxon>
        <taxon>Nematoda</taxon>
        <taxon>Chromadorea</taxon>
        <taxon>Rhabditida</taxon>
        <taxon>Spirurina</taxon>
        <taxon>Spiruromorpha</taxon>
        <taxon>Filarioidea</taxon>
        <taxon>Onchocercidae</taxon>
        <taxon>Wuchereria</taxon>
    </lineage>
</organism>
<evidence type="ECO:0000313" key="1">
    <source>
        <dbReference type="EMBL" id="EJW81748.1"/>
    </source>
</evidence>